<dbReference type="EMBL" id="VSRR010003447">
    <property type="protein sequence ID" value="MPC36196.1"/>
    <property type="molecule type" value="Genomic_DNA"/>
</dbReference>
<evidence type="ECO:0000313" key="2">
    <source>
        <dbReference type="Proteomes" id="UP000324222"/>
    </source>
</evidence>
<dbReference type="Proteomes" id="UP000324222">
    <property type="component" value="Unassembled WGS sequence"/>
</dbReference>
<proteinExistence type="predicted"/>
<keyword evidence="2" id="KW-1185">Reference proteome</keyword>
<reference evidence="1 2" key="1">
    <citation type="submission" date="2019-05" db="EMBL/GenBank/DDBJ databases">
        <title>Another draft genome of Portunus trituberculatus and its Hox gene families provides insights of decapod evolution.</title>
        <authorList>
            <person name="Jeong J.-H."/>
            <person name="Song I."/>
            <person name="Kim S."/>
            <person name="Choi T."/>
            <person name="Kim D."/>
            <person name="Ryu S."/>
            <person name="Kim W."/>
        </authorList>
    </citation>
    <scope>NUCLEOTIDE SEQUENCE [LARGE SCALE GENOMIC DNA]</scope>
    <source>
        <tissue evidence="1">Muscle</tissue>
    </source>
</reference>
<gene>
    <name evidence="1" type="ORF">E2C01_029643</name>
</gene>
<accession>A0A5B7ESN2</accession>
<protein>
    <submittedName>
        <fullName evidence="1">Uncharacterized protein</fullName>
    </submittedName>
</protein>
<sequence length="51" mass="5927">MSIKWSNYTQNSRLQCVPVLKELTSAQIYLTDIVTVLNLMKRIFYVVNMCG</sequence>
<dbReference type="AlphaFoldDB" id="A0A5B7ESN2"/>
<evidence type="ECO:0000313" key="1">
    <source>
        <dbReference type="EMBL" id="MPC36196.1"/>
    </source>
</evidence>
<name>A0A5B7ESN2_PORTR</name>
<comment type="caution">
    <text evidence="1">The sequence shown here is derived from an EMBL/GenBank/DDBJ whole genome shotgun (WGS) entry which is preliminary data.</text>
</comment>
<organism evidence="1 2">
    <name type="scientific">Portunus trituberculatus</name>
    <name type="common">Swimming crab</name>
    <name type="synonym">Neptunus trituberculatus</name>
    <dbReference type="NCBI Taxonomy" id="210409"/>
    <lineage>
        <taxon>Eukaryota</taxon>
        <taxon>Metazoa</taxon>
        <taxon>Ecdysozoa</taxon>
        <taxon>Arthropoda</taxon>
        <taxon>Crustacea</taxon>
        <taxon>Multicrustacea</taxon>
        <taxon>Malacostraca</taxon>
        <taxon>Eumalacostraca</taxon>
        <taxon>Eucarida</taxon>
        <taxon>Decapoda</taxon>
        <taxon>Pleocyemata</taxon>
        <taxon>Brachyura</taxon>
        <taxon>Eubrachyura</taxon>
        <taxon>Portunoidea</taxon>
        <taxon>Portunidae</taxon>
        <taxon>Portuninae</taxon>
        <taxon>Portunus</taxon>
    </lineage>
</organism>